<comment type="caution">
    <text evidence="2">The sequence shown here is derived from an EMBL/GenBank/DDBJ whole genome shotgun (WGS) entry which is preliminary data.</text>
</comment>
<feature type="compositionally biased region" description="Low complexity" evidence="1">
    <location>
        <begin position="121"/>
        <end position="136"/>
    </location>
</feature>
<keyword evidence="3" id="KW-1185">Reference proteome</keyword>
<gene>
    <name evidence="2" type="ORF">O181_002982</name>
</gene>
<proteinExistence type="predicted"/>
<feature type="region of interest" description="Disordered" evidence="1">
    <location>
        <begin position="1"/>
        <end position="20"/>
    </location>
</feature>
<evidence type="ECO:0000256" key="1">
    <source>
        <dbReference type="SAM" id="MobiDB-lite"/>
    </source>
</evidence>
<dbReference type="EMBL" id="AVOT02000513">
    <property type="protein sequence ID" value="MBW0463267.1"/>
    <property type="molecule type" value="Genomic_DNA"/>
</dbReference>
<evidence type="ECO:0000313" key="2">
    <source>
        <dbReference type="EMBL" id="MBW0463267.1"/>
    </source>
</evidence>
<sequence>MPSTRSGASYNPSSSSKKGYRCYYGRSPSASQGQGADTTTISLCGHIQSHPEGLQQCIAAQRVPEHCRFVEKQHEFLTDCDKVSGPFQDLQVTQWMSSIDGKENHDPFKSRIEEKQASITQASSKNSPSSQKQQFQCEKAATSSGKGQKQGPSHKALQPGLHNPKD</sequence>
<feature type="compositionally biased region" description="Polar residues" evidence="1">
    <location>
        <begin position="1"/>
        <end position="17"/>
    </location>
</feature>
<feature type="compositionally biased region" description="Polar residues" evidence="1">
    <location>
        <begin position="141"/>
        <end position="151"/>
    </location>
</feature>
<dbReference type="Proteomes" id="UP000765509">
    <property type="component" value="Unassembled WGS sequence"/>
</dbReference>
<protein>
    <submittedName>
        <fullName evidence="2">Uncharacterized protein</fullName>
    </submittedName>
</protein>
<accession>A0A9Q3BDH7</accession>
<organism evidence="2 3">
    <name type="scientific">Austropuccinia psidii MF-1</name>
    <dbReference type="NCBI Taxonomy" id="1389203"/>
    <lineage>
        <taxon>Eukaryota</taxon>
        <taxon>Fungi</taxon>
        <taxon>Dikarya</taxon>
        <taxon>Basidiomycota</taxon>
        <taxon>Pucciniomycotina</taxon>
        <taxon>Pucciniomycetes</taxon>
        <taxon>Pucciniales</taxon>
        <taxon>Sphaerophragmiaceae</taxon>
        <taxon>Austropuccinia</taxon>
    </lineage>
</organism>
<evidence type="ECO:0000313" key="3">
    <source>
        <dbReference type="Proteomes" id="UP000765509"/>
    </source>
</evidence>
<name>A0A9Q3BDH7_9BASI</name>
<dbReference type="AlphaFoldDB" id="A0A9Q3BDH7"/>
<feature type="region of interest" description="Disordered" evidence="1">
    <location>
        <begin position="116"/>
        <end position="166"/>
    </location>
</feature>
<reference evidence="2" key="1">
    <citation type="submission" date="2021-03" db="EMBL/GenBank/DDBJ databases">
        <title>Draft genome sequence of rust myrtle Austropuccinia psidii MF-1, a brazilian biotype.</title>
        <authorList>
            <person name="Quecine M.C."/>
            <person name="Pachon D.M.R."/>
            <person name="Bonatelli M.L."/>
            <person name="Correr F.H."/>
            <person name="Franceschini L.M."/>
            <person name="Leite T.F."/>
            <person name="Margarido G.R.A."/>
            <person name="Almeida C.A."/>
            <person name="Ferrarezi J.A."/>
            <person name="Labate C.A."/>
        </authorList>
    </citation>
    <scope>NUCLEOTIDE SEQUENCE</scope>
    <source>
        <strain evidence="2">MF-1</strain>
    </source>
</reference>